<dbReference type="OrthoDB" id="197564at2"/>
<evidence type="ECO:0000313" key="1">
    <source>
        <dbReference type="EMBL" id="VVM04517.1"/>
    </source>
</evidence>
<reference evidence="1 2" key="1">
    <citation type="submission" date="2019-09" db="EMBL/GenBank/DDBJ databases">
        <authorList>
            <person name="Cremers G."/>
        </authorList>
    </citation>
    <scope>NUCLEOTIDE SEQUENCE [LARGE SCALE GENOMIC DNA]</scope>
    <source>
        <strain evidence="1">4A</strain>
    </source>
</reference>
<dbReference type="EC" id="2.7.7.6" evidence="1"/>
<dbReference type="RefSeq" id="WP_142659031.1">
    <property type="nucleotide sequence ID" value="NZ_CABFVA020000004.1"/>
</dbReference>
<organism evidence="1 2">
    <name type="scientific">Methylacidimicrobium tartarophylax</name>
    <dbReference type="NCBI Taxonomy" id="1041768"/>
    <lineage>
        <taxon>Bacteria</taxon>
        <taxon>Pseudomonadati</taxon>
        <taxon>Verrucomicrobiota</taxon>
        <taxon>Methylacidimicrobium</taxon>
    </lineage>
</organism>
<proteinExistence type="predicted"/>
<protein>
    <submittedName>
        <fullName evidence="1">DNA-directed RNA polymerase subunit E</fullName>
        <ecNumber evidence="1">2.7.7.6</ecNumber>
    </submittedName>
</protein>
<accession>A0A5E6M5C4</accession>
<sequence length="76" mass="8495">MTESELEERAKRAAEILKAPTEYKVCEGCESIVREKAVFCPNCHGYRFDSDPARVVTQARLLGARPASSISQQDYS</sequence>
<dbReference type="AlphaFoldDB" id="A0A5E6M5C4"/>
<keyword evidence="1" id="KW-0240">DNA-directed RNA polymerase</keyword>
<keyword evidence="1" id="KW-0804">Transcription</keyword>
<keyword evidence="1" id="KW-0808">Transferase</keyword>
<dbReference type="Proteomes" id="UP000334923">
    <property type="component" value="Unassembled WGS sequence"/>
</dbReference>
<dbReference type="GO" id="GO:0003899">
    <property type="term" value="F:DNA-directed RNA polymerase activity"/>
    <property type="evidence" value="ECO:0007669"/>
    <property type="project" value="UniProtKB-EC"/>
</dbReference>
<keyword evidence="1" id="KW-0548">Nucleotidyltransferase</keyword>
<keyword evidence="2" id="KW-1185">Reference proteome</keyword>
<dbReference type="EMBL" id="CABFVA020000004">
    <property type="protein sequence ID" value="VVM04517.1"/>
    <property type="molecule type" value="Genomic_DNA"/>
</dbReference>
<evidence type="ECO:0000313" key="2">
    <source>
        <dbReference type="Proteomes" id="UP000334923"/>
    </source>
</evidence>
<name>A0A5E6M5C4_9BACT</name>
<gene>
    <name evidence="1" type="primary">rpoE2</name>
    <name evidence="1" type="ORF">MAMT_00147</name>
</gene>
<dbReference type="GO" id="GO:0000428">
    <property type="term" value="C:DNA-directed RNA polymerase complex"/>
    <property type="evidence" value="ECO:0007669"/>
    <property type="project" value="UniProtKB-KW"/>
</dbReference>